<gene>
    <name evidence="6" type="primary">leuO_2</name>
    <name evidence="6" type="ORF">PS673_00136</name>
</gene>
<reference evidence="6 7" key="1">
    <citation type="submission" date="2019-09" db="EMBL/GenBank/DDBJ databases">
        <authorList>
            <person name="Chandra G."/>
            <person name="Truman W A."/>
        </authorList>
    </citation>
    <scope>NUCLEOTIDE SEQUENCE [LARGE SCALE GENOMIC DNA]</scope>
    <source>
        <strain evidence="6">PS673</strain>
    </source>
</reference>
<dbReference type="PRINTS" id="PR00039">
    <property type="entry name" value="HTHLYSR"/>
</dbReference>
<dbReference type="SUPFAM" id="SSF46785">
    <property type="entry name" value="Winged helix' DNA-binding domain"/>
    <property type="match status" value="1"/>
</dbReference>
<proteinExistence type="inferred from homology"/>
<evidence type="ECO:0000256" key="2">
    <source>
        <dbReference type="ARBA" id="ARBA00023015"/>
    </source>
</evidence>
<dbReference type="PROSITE" id="PS50931">
    <property type="entry name" value="HTH_LYSR"/>
    <property type="match status" value="1"/>
</dbReference>
<dbReference type="PANTHER" id="PTHR30118:SF15">
    <property type="entry name" value="TRANSCRIPTIONAL REGULATORY PROTEIN"/>
    <property type="match status" value="1"/>
</dbReference>
<dbReference type="EMBL" id="CABVHB010000001">
    <property type="protein sequence ID" value="VVM38217.1"/>
    <property type="molecule type" value="Genomic_DNA"/>
</dbReference>
<dbReference type="RefSeq" id="WP_154946430.1">
    <property type="nucleotide sequence ID" value="NZ_CABVHB010000001.1"/>
</dbReference>
<evidence type="ECO:0000259" key="5">
    <source>
        <dbReference type="PROSITE" id="PS50931"/>
    </source>
</evidence>
<dbReference type="InterPro" id="IPR050389">
    <property type="entry name" value="LysR-type_TF"/>
</dbReference>
<dbReference type="Pfam" id="PF00126">
    <property type="entry name" value="HTH_1"/>
    <property type="match status" value="1"/>
</dbReference>
<evidence type="ECO:0000313" key="7">
    <source>
        <dbReference type="Proteomes" id="UP000344274"/>
    </source>
</evidence>
<dbReference type="InterPro" id="IPR000847">
    <property type="entry name" value="LysR_HTH_N"/>
</dbReference>
<evidence type="ECO:0000256" key="1">
    <source>
        <dbReference type="ARBA" id="ARBA00009437"/>
    </source>
</evidence>
<keyword evidence="4" id="KW-0804">Transcription</keyword>
<evidence type="ECO:0000256" key="4">
    <source>
        <dbReference type="ARBA" id="ARBA00023163"/>
    </source>
</evidence>
<dbReference type="InterPro" id="IPR036390">
    <property type="entry name" value="WH_DNA-bd_sf"/>
</dbReference>
<dbReference type="GO" id="GO:0003700">
    <property type="term" value="F:DNA-binding transcription factor activity"/>
    <property type="evidence" value="ECO:0007669"/>
    <property type="project" value="InterPro"/>
</dbReference>
<keyword evidence="2" id="KW-0805">Transcription regulation</keyword>
<evidence type="ECO:0000256" key="3">
    <source>
        <dbReference type="ARBA" id="ARBA00023125"/>
    </source>
</evidence>
<dbReference type="AlphaFoldDB" id="A0A5E6PA59"/>
<dbReference type="PANTHER" id="PTHR30118">
    <property type="entry name" value="HTH-TYPE TRANSCRIPTIONAL REGULATOR LEUO-RELATED"/>
    <property type="match status" value="1"/>
</dbReference>
<organism evidence="6 7">
    <name type="scientific">Pseudomonas fluorescens</name>
    <dbReference type="NCBI Taxonomy" id="294"/>
    <lineage>
        <taxon>Bacteria</taxon>
        <taxon>Pseudomonadati</taxon>
        <taxon>Pseudomonadota</taxon>
        <taxon>Gammaproteobacteria</taxon>
        <taxon>Pseudomonadales</taxon>
        <taxon>Pseudomonadaceae</taxon>
        <taxon>Pseudomonas</taxon>
    </lineage>
</organism>
<dbReference type="Gene3D" id="1.10.10.10">
    <property type="entry name" value="Winged helix-like DNA-binding domain superfamily/Winged helix DNA-binding domain"/>
    <property type="match status" value="1"/>
</dbReference>
<sequence length="96" mass="10733">MHLDETELKCLDFDALIVLLVVFRERNVSRAAICLNITQPAVSNVLSKLRRQFDDPLFVRCGKGVIPTDRATKIANMLGPVMVVLQKVVALAQNDR</sequence>
<comment type="similarity">
    <text evidence="1">Belongs to the LysR transcriptional regulatory family.</text>
</comment>
<keyword evidence="3" id="KW-0238">DNA-binding</keyword>
<feature type="domain" description="HTH lysR-type" evidence="5">
    <location>
        <begin position="11"/>
        <end position="68"/>
    </location>
</feature>
<dbReference type="InterPro" id="IPR036388">
    <property type="entry name" value="WH-like_DNA-bd_sf"/>
</dbReference>
<dbReference type="Proteomes" id="UP000344274">
    <property type="component" value="Unassembled WGS sequence"/>
</dbReference>
<name>A0A5E6PA59_PSEFL</name>
<evidence type="ECO:0000313" key="6">
    <source>
        <dbReference type="EMBL" id="VVM38217.1"/>
    </source>
</evidence>
<dbReference type="GO" id="GO:0003677">
    <property type="term" value="F:DNA binding"/>
    <property type="evidence" value="ECO:0007669"/>
    <property type="project" value="UniProtKB-KW"/>
</dbReference>
<accession>A0A5E6PA59</accession>
<protein>
    <submittedName>
        <fullName evidence="6">HTH-type transcriptional regulator LeuO</fullName>
    </submittedName>
</protein>